<keyword evidence="4" id="KW-0732">Signal</keyword>
<evidence type="ECO:0000256" key="5">
    <source>
        <dbReference type="ARBA" id="ARBA00022801"/>
    </source>
</evidence>
<organism evidence="8 9">
    <name type="scientific">Mariniflexile ostreae</name>
    <dbReference type="NCBI Taxonomy" id="1520892"/>
    <lineage>
        <taxon>Bacteria</taxon>
        <taxon>Pseudomonadati</taxon>
        <taxon>Bacteroidota</taxon>
        <taxon>Flavobacteriia</taxon>
        <taxon>Flavobacteriales</taxon>
        <taxon>Flavobacteriaceae</taxon>
        <taxon>Mariniflexile</taxon>
    </lineage>
</organism>
<gene>
    <name evidence="8" type="ORF">ACFFU9_15965</name>
</gene>
<evidence type="ECO:0000256" key="3">
    <source>
        <dbReference type="ARBA" id="ARBA00022723"/>
    </source>
</evidence>
<keyword evidence="3" id="KW-0479">Metal-binding</keyword>
<evidence type="ECO:0000256" key="6">
    <source>
        <dbReference type="ARBA" id="ARBA00022837"/>
    </source>
</evidence>
<evidence type="ECO:0000256" key="4">
    <source>
        <dbReference type="ARBA" id="ARBA00022729"/>
    </source>
</evidence>
<dbReference type="InterPro" id="IPR024607">
    <property type="entry name" value="Sulfatase_CS"/>
</dbReference>
<evidence type="ECO:0000313" key="8">
    <source>
        <dbReference type="EMBL" id="MFB9058241.1"/>
    </source>
</evidence>
<dbReference type="Proteomes" id="UP001589585">
    <property type="component" value="Unassembled WGS sequence"/>
</dbReference>
<reference evidence="8 9" key="1">
    <citation type="submission" date="2024-09" db="EMBL/GenBank/DDBJ databases">
        <authorList>
            <person name="Sun Q."/>
            <person name="Mori K."/>
        </authorList>
    </citation>
    <scope>NUCLEOTIDE SEQUENCE [LARGE SCALE GENOMIC DNA]</scope>
    <source>
        <strain evidence="8 9">CECT 8622</strain>
    </source>
</reference>
<dbReference type="InterPro" id="IPR017850">
    <property type="entry name" value="Alkaline_phosphatase_core_sf"/>
</dbReference>
<evidence type="ECO:0000259" key="7">
    <source>
        <dbReference type="Pfam" id="PF00884"/>
    </source>
</evidence>
<dbReference type="InterPro" id="IPR050738">
    <property type="entry name" value="Sulfatase"/>
</dbReference>
<proteinExistence type="inferred from homology"/>
<evidence type="ECO:0000256" key="2">
    <source>
        <dbReference type="ARBA" id="ARBA00008779"/>
    </source>
</evidence>
<dbReference type="PANTHER" id="PTHR42693">
    <property type="entry name" value="ARYLSULFATASE FAMILY MEMBER"/>
    <property type="match status" value="1"/>
</dbReference>
<comment type="similarity">
    <text evidence="2">Belongs to the sulfatase family.</text>
</comment>
<dbReference type="PROSITE" id="PS00149">
    <property type="entry name" value="SULFATASE_2"/>
    <property type="match status" value="1"/>
</dbReference>
<keyword evidence="5" id="KW-0378">Hydrolase</keyword>
<comment type="cofactor">
    <cofactor evidence="1">
        <name>Ca(2+)</name>
        <dbReference type="ChEBI" id="CHEBI:29108"/>
    </cofactor>
</comment>
<dbReference type="PANTHER" id="PTHR42693:SF42">
    <property type="entry name" value="ARYLSULFATASE G"/>
    <property type="match status" value="1"/>
</dbReference>
<dbReference type="SUPFAM" id="SSF53649">
    <property type="entry name" value="Alkaline phosphatase-like"/>
    <property type="match status" value="1"/>
</dbReference>
<keyword evidence="9" id="KW-1185">Reference proteome</keyword>
<dbReference type="EMBL" id="JBHMFC010000105">
    <property type="protein sequence ID" value="MFB9058241.1"/>
    <property type="molecule type" value="Genomic_DNA"/>
</dbReference>
<dbReference type="Pfam" id="PF00884">
    <property type="entry name" value="Sulfatase"/>
    <property type="match status" value="1"/>
</dbReference>
<evidence type="ECO:0000313" key="9">
    <source>
        <dbReference type="Proteomes" id="UP001589585"/>
    </source>
</evidence>
<dbReference type="Gene3D" id="3.40.720.10">
    <property type="entry name" value="Alkaline Phosphatase, subunit A"/>
    <property type="match status" value="1"/>
</dbReference>
<dbReference type="Gene3D" id="3.30.1120.10">
    <property type="match status" value="1"/>
</dbReference>
<sequence length="473" mass="53442">MLLLIFILSIFSCKEKEKRQNVVFILVDDLGWTDLGYSGSTFYETPHIDALSNTSIQFTDAYASASICSPTRASILTGKHPAHINITDWIPGDDNQDMRLLGPQDLHELPLHETTFAEVLKSNGYSTFFAGKWHIGDEGFLPDNQGFDVNLGGYHMGQPPGGYYSPYKNPYLTDGPKNEFLTDRLTDESIKFLDTIQDKPFLLYVSYYTVHTPIQANKRHVTRFREKLKTMDSLVTTEKREGHAITRVVQNNPEYASMVYALDENVGRLIDKLKKEGLYDNTTIIFTSDNGGLTTIKEGLNYQKPTAVHPLRAGKGWLYEGGVRVPLLIKPAYYKAGGRVVSEPVISHDFFPTILTQTQVALNPSLQIDGVDLSPLFTENSLDRKDIFWHYPHYHASGWTPGAAIRQGDWKLIEFYEANTVELYNLSDDISETHNLALQNPEKVKTLRKRLRDLQEAVNANKATINSAFKEVP</sequence>
<feature type="domain" description="Sulfatase N-terminal" evidence="7">
    <location>
        <begin position="20"/>
        <end position="359"/>
    </location>
</feature>
<protein>
    <submittedName>
        <fullName evidence="8">Sulfatase</fullName>
    </submittedName>
</protein>
<dbReference type="RefSeq" id="WP_379862486.1">
    <property type="nucleotide sequence ID" value="NZ_JBHMFC010000105.1"/>
</dbReference>
<name>A0ABV5FFJ7_9FLAO</name>
<dbReference type="InterPro" id="IPR000917">
    <property type="entry name" value="Sulfatase_N"/>
</dbReference>
<evidence type="ECO:0000256" key="1">
    <source>
        <dbReference type="ARBA" id="ARBA00001913"/>
    </source>
</evidence>
<comment type="caution">
    <text evidence="8">The sequence shown here is derived from an EMBL/GenBank/DDBJ whole genome shotgun (WGS) entry which is preliminary data.</text>
</comment>
<dbReference type="PROSITE" id="PS00523">
    <property type="entry name" value="SULFATASE_1"/>
    <property type="match status" value="1"/>
</dbReference>
<dbReference type="CDD" id="cd16144">
    <property type="entry name" value="ARS_like"/>
    <property type="match status" value="1"/>
</dbReference>
<accession>A0ABV5FFJ7</accession>
<keyword evidence="6" id="KW-0106">Calcium</keyword>